<dbReference type="PANTHER" id="PTHR43130:SF3">
    <property type="entry name" value="HTH-TYPE TRANSCRIPTIONAL REGULATOR RV1931C"/>
    <property type="match status" value="1"/>
</dbReference>
<dbReference type="InterPro" id="IPR009057">
    <property type="entry name" value="Homeodomain-like_sf"/>
</dbReference>
<name>A0ABU7SBU2_9ACTN</name>
<sequence length="339" mass="35992">MSISSARHDGRRDVVVAAGDGAVLLDIAGPLQVFALAAKLGAGYRVRLASPGGLPVQTREGVQLSAHAAVDTLPGPVHILMVAGCDPSPAGGAQEPLARAVRRLHEHCAVVASVCVGAFVLAEAGLLDGRRATTHWAHCRELAERYPTVTVESDGIFVRDGRIFTAAGVTAGIDLALALVEQDHGPALARQVAHWLVVFLQRPAGQSQLSVRGRTRHSRQSALRVVLDAVAEQPDADHSLDAMAARAAVSPRHLSRLFTQVLGTSPGRYVQQIRVEAAQQLLEAGDDPVEVVAKQCGFRSVETMRRAFHSLLGTSPSEYRQQFHPDLGRRPPGGVPPVS</sequence>
<dbReference type="Gene3D" id="3.40.50.880">
    <property type="match status" value="1"/>
</dbReference>
<evidence type="ECO:0000313" key="6">
    <source>
        <dbReference type="Proteomes" id="UP001339911"/>
    </source>
</evidence>
<evidence type="ECO:0000259" key="4">
    <source>
        <dbReference type="PROSITE" id="PS01124"/>
    </source>
</evidence>
<evidence type="ECO:0000256" key="1">
    <source>
        <dbReference type="ARBA" id="ARBA00023015"/>
    </source>
</evidence>
<dbReference type="Proteomes" id="UP001339911">
    <property type="component" value="Unassembled WGS sequence"/>
</dbReference>
<dbReference type="Pfam" id="PF01965">
    <property type="entry name" value="DJ-1_PfpI"/>
    <property type="match status" value="1"/>
</dbReference>
<dbReference type="InterPro" id="IPR052158">
    <property type="entry name" value="INH-QAR"/>
</dbReference>
<protein>
    <submittedName>
        <fullName evidence="5">GlxA family transcriptional regulator</fullName>
    </submittedName>
</protein>
<gene>
    <name evidence="5" type="ORF">V1634_11305</name>
</gene>
<dbReference type="InterPro" id="IPR029062">
    <property type="entry name" value="Class_I_gatase-like"/>
</dbReference>
<feature type="region of interest" description="Disordered" evidence="3">
    <location>
        <begin position="318"/>
        <end position="339"/>
    </location>
</feature>
<dbReference type="PANTHER" id="PTHR43130">
    <property type="entry name" value="ARAC-FAMILY TRANSCRIPTIONAL REGULATOR"/>
    <property type="match status" value="1"/>
</dbReference>
<keyword evidence="6" id="KW-1185">Reference proteome</keyword>
<dbReference type="RefSeq" id="WP_331207715.1">
    <property type="nucleotide sequence ID" value="NZ_JAZGQL010000007.1"/>
</dbReference>
<evidence type="ECO:0000256" key="2">
    <source>
        <dbReference type="ARBA" id="ARBA00023163"/>
    </source>
</evidence>
<dbReference type="PROSITE" id="PS01124">
    <property type="entry name" value="HTH_ARAC_FAMILY_2"/>
    <property type="match status" value="1"/>
</dbReference>
<dbReference type="InterPro" id="IPR018060">
    <property type="entry name" value="HTH_AraC"/>
</dbReference>
<dbReference type="Gene3D" id="1.10.10.60">
    <property type="entry name" value="Homeodomain-like"/>
    <property type="match status" value="2"/>
</dbReference>
<proteinExistence type="predicted"/>
<dbReference type="Pfam" id="PF12833">
    <property type="entry name" value="HTH_18"/>
    <property type="match status" value="1"/>
</dbReference>
<reference evidence="5 6" key="1">
    <citation type="submission" date="2024-01" db="EMBL/GenBank/DDBJ databases">
        <title>Genome insights into Plantactinospora veratri sp. nov.</title>
        <authorList>
            <person name="Wang L."/>
        </authorList>
    </citation>
    <scope>NUCLEOTIDE SEQUENCE [LARGE SCALE GENOMIC DNA]</scope>
    <source>
        <strain evidence="5 6">NEAU-FHS4</strain>
    </source>
</reference>
<keyword evidence="1" id="KW-0805">Transcription regulation</keyword>
<dbReference type="SUPFAM" id="SSF46689">
    <property type="entry name" value="Homeodomain-like"/>
    <property type="match status" value="2"/>
</dbReference>
<organism evidence="5 6">
    <name type="scientific">Plantactinospora veratri</name>
    <dbReference type="NCBI Taxonomy" id="1436122"/>
    <lineage>
        <taxon>Bacteria</taxon>
        <taxon>Bacillati</taxon>
        <taxon>Actinomycetota</taxon>
        <taxon>Actinomycetes</taxon>
        <taxon>Micromonosporales</taxon>
        <taxon>Micromonosporaceae</taxon>
        <taxon>Plantactinospora</taxon>
    </lineage>
</organism>
<comment type="caution">
    <text evidence="5">The sequence shown here is derived from an EMBL/GenBank/DDBJ whole genome shotgun (WGS) entry which is preliminary data.</text>
</comment>
<dbReference type="InterPro" id="IPR002818">
    <property type="entry name" value="DJ-1/PfpI"/>
</dbReference>
<dbReference type="CDD" id="cd03137">
    <property type="entry name" value="GATase1_AraC_1"/>
    <property type="match status" value="1"/>
</dbReference>
<dbReference type="SMART" id="SM00342">
    <property type="entry name" value="HTH_ARAC"/>
    <property type="match status" value="1"/>
</dbReference>
<accession>A0ABU7SBU2</accession>
<evidence type="ECO:0000313" key="5">
    <source>
        <dbReference type="EMBL" id="MEE6307411.1"/>
    </source>
</evidence>
<keyword evidence="2" id="KW-0804">Transcription</keyword>
<dbReference type="SUPFAM" id="SSF52317">
    <property type="entry name" value="Class I glutamine amidotransferase-like"/>
    <property type="match status" value="1"/>
</dbReference>
<evidence type="ECO:0000256" key="3">
    <source>
        <dbReference type="SAM" id="MobiDB-lite"/>
    </source>
</evidence>
<dbReference type="EMBL" id="JAZGQL010000007">
    <property type="protein sequence ID" value="MEE6307411.1"/>
    <property type="molecule type" value="Genomic_DNA"/>
</dbReference>
<feature type="domain" description="HTH araC/xylS-type" evidence="4">
    <location>
        <begin position="220"/>
        <end position="322"/>
    </location>
</feature>